<dbReference type="Gene3D" id="3.40.190.290">
    <property type="match status" value="1"/>
</dbReference>
<evidence type="ECO:0000256" key="3">
    <source>
        <dbReference type="ARBA" id="ARBA00023125"/>
    </source>
</evidence>
<gene>
    <name evidence="7" type="ORF">FEF27_00135</name>
</gene>
<feature type="compositionally biased region" description="Basic residues" evidence="5">
    <location>
        <begin position="225"/>
        <end position="235"/>
    </location>
</feature>
<organism evidence="7 8">
    <name type="scientific">Nesterenkonia sphaerica</name>
    <dbReference type="NCBI Taxonomy" id="1804988"/>
    <lineage>
        <taxon>Bacteria</taxon>
        <taxon>Bacillati</taxon>
        <taxon>Actinomycetota</taxon>
        <taxon>Actinomycetes</taxon>
        <taxon>Micrococcales</taxon>
        <taxon>Micrococcaceae</taxon>
        <taxon>Nesterenkonia</taxon>
    </lineage>
</organism>
<dbReference type="GO" id="GO:0003677">
    <property type="term" value="F:DNA binding"/>
    <property type="evidence" value="ECO:0007669"/>
    <property type="project" value="UniProtKB-KW"/>
</dbReference>
<evidence type="ECO:0000256" key="1">
    <source>
        <dbReference type="ARBA" id="ARBA00009437"/>
    </source>
</evidence>
<dbReference type="SUPFAM" id="SSF53850">
    <property type="entry name" value="Periplasmic binding protein-like II"/>
    <property type="match status" value="1"/>
</dbReference>
<evidence type="ECO:0000313" key="7">
    <source>
        <dbReference type="EMBL" id="TLP79840.1"/>
    </source>
</evidence>
<dbReference type="RefSeq" id="WP_138168805.1">
    <property type="nucleotide sequence ID" value="NZ_VAWA01000001.1"/>
</dbReference>
<dbReference type="Proteomes" id="UP000306544">
    <property type="component" value="Unassembled WGS sequence"/>
</dbReference>
<evidence type="ECO:0000313" key="8">
    <source>
        <dbReference type="Proteomes" id="UP000306544"/>
    </source>
</evidence>
<feature type="region of interest" description="Disordered" evidence="5">
    <location>
        <begin position="185"/>
        <end position="235"/>
    </location>
</feature>
<dbReference type="GO" id="GO:0003700">
    <property type="term" value="F:DNA-binding transcription factor activity"/>
    <property type="evidence" value="ECO:0007669"/>
    <property type="project" value="TreeGrafter"/>
</dbReference>
<evidence type="ECO:0000259" key="6">
    <source>
        <dbReference type="Pfam" id="PF03466"/>
    </source>
</evidence>
<dbReference type="EMBL" id="VAWA01000001">
    <property type="protein sequence ID" value="TLP79840.1"/>
    <property type="molecule type" value="Genomic_DNA"/>
</dbReference>
<keyword evidence="4" id="KW-0804">Transcription</keyword>
<dbReference type="PANTHER" id="PTHR30346:SF0">
    <property type="entry name" value="HCA OPERON TRANSCRIPTIONAL ACTIVATOR HCAR"/>
    <property type="match status" value="1"/>
</dbReference>
<keyword evidence="3" id="KW-0238">DNA-binding</keyword>
<feature type="domain" description="LysR substrate-binding" evidence="6">
    <location>
        <begin position="14"/>
        <end position="102"/>
    </location>
</feature>
<evidence type="ECO:0000256" key="4">
    <source>
        <dbReference type="ARBA" id="ARBA00023163"/>
    </source>
</evidence>
<dbReference type="OrthoDB" id="3388207at2"/>
<proteinExistence type="inferred from homology"/>
<feature type="compositionally biased region" description="Low complexity" evidence="5">
    <location>
        <begin position="189"/>
        <end position="209"/>
    </location>
</feature>
<evidence type="ECO:0000256" key="2">
    <source>
        <dbReference type="ARBA" id="ARBA00023015"/>
    </source>
</evidence>
<evidence type="ECO:0000256" key="5">
    <source>
        <dbReference type="SAM" id="MobiDB-lite"/>
    </source>
</evidence>
<dbReference type="PANTHER" id="PTHR30346">
    <property type="entry name" value="TRANSCRIPTIONAL DUAL REGULATOR HCAR-RELATED"/>
    <property type="match status" value="1"/>
</dbReference>
<protein>
    <recommendedName>
        <fullName evidence="6">LysR substrate-binding domain-containing protein</fullName>
    </recommendedName>
</protein>
<dbReference type="GO" id="GO:0032993">
    <property type="term" value="C:protein-DNA complex"/>
    <property type="evidence" value="ECO:0007669"/>
    <property type="project" value="TreeGrafter"/>
</dbReference>
<sequence>MILGAIPGATPDKWAARWRQRFPQHALDIQYYDAAGQLERICAGIVDIGYVRWTETPEEFDPGTFHRVLLYREDPVVCAAAEHWIAAAEDSVDVAELSEETFWEPAQLLPDAAEPGAGERMALEVAASGAGLVVLPQSVARMLSRKDVVVRPLTGADQYETSLAWLRERDSEVIQEFIGIARGRKAESARSSLGSPSSRSARSPSVSKKAPARPRTSGRVNRTTKPGRARKHRRR</sequence>
<name>A0A5R9AM52_9MICC</name>
<comment type="caution">
    <text evidence="7">The sequence shown here is derived from an EMBL/GenBank/DDBJ whole genome shotgun (WGS) entry which is preliminary data.</text>
</comment>
<keyword evidence="8" id="KW-1185">Reference proteome</keyword>
<keyword evidence="2" id="KW-0805">Transcription regulation</keyword>
<reference evidence="7 8" key="1">
    <citation type="submission" date="2019-05" db="EMBL/GenBank/DDBJ databases">
        <title>Nesterenkonia sp. GY239, isolated from the Southern Atlantic Ocean.</title>
        <authorList>
            <person name="Zhang G."/>
        </authorList>
    </citation>
    <scope>NUCLEOTIDE SEQUENCE [LARGE SCALE GENOMIC DNA]</scope>
    <source>
        <strain evidence="7 8">GY239</strain>
    </source>
</reference>
<accession>A0A5R9AM52</accession>
<dbReference type="InterPro" id="IPR005119">
    <property type="entry name" value="LysR_subst-bd"/>
</dbReference>
<dbReference type="Gene3D" id="3.40.190.10">
    <property type="entry name" value="Periplasmic binding protein-like II"/>
    <property type="match status" value="2"/>
</dbReference>
<comment type="similarity">
    <text evidence="1">Belongs to the LysR transcriptional regulatory family.</text>
</comment>
<dbReference type="AlphaFoldDB" id="A0A5R9AM52"/>
<dbReference type="Pfam" id="PF03466">
    <property type="entry name" value="LysR_substrate"/>
    <property type="match status" value="1"/>
</dbReference>